<keyword evidence="10" id="KW-0175">Coiled coil</keyword>
<keyword evidence="5" id="KW-0547">Nucleotide-binding</keyword>
<evidence type="ECO:0000259" key="13">
    <source>
        <dbReference type="PROSITE" id="PS50113"/>
    </source>
</evidence>
<feature type="domain" description="PAC" evidence="13">
    <location>
        <begin position="43"/>
        <end position="96"/>
    </location>
</feature>
<gene>
    <name evidence="14" type="ORF">ACFSC3_08240</name>
</gene>
<dbReference type="SUPFAM" id="SSF52172">
    <property type="entry name" value="CheY-like"/>
    <property type="match status" value="1"/>
</dbReference>
<evidence type="ECO:0000256" key="1">
    <source>
        <dbReference type="ARBA" id="ARBA00000085"/>
    </source>
</evidence>
<evidence type="ECO:0000256" key="5">
    <source>
        <dbReference type="ARBA" id="ARBA00022741"/>
    </source>
</evidence>
<dbReference type="Gene3D" id="3.30.565.10">
    <property type="entry name" value="Histidine kinase-like ATPase, C-terminal domain"/>
    <property type="match status" value="1"/>
</dbReference>
<dbReference type="PRINTS" id="PR00344">
    <property type="entry name" value="BCTRLSENSOR"/>
</dbReference>
<dbReference type="EMBL" id="JBHUFC010000003">
    <property type="protein sequence ID" value="MFD1787559.1"/>
    <property type="molecule type" value="Genomic_DNA"/>
</dbReference>
<keyword evidence="4" id="KW-0808">Transferase</keyword>
<evidence type="ECO:0000256" key="6">
    <source>
        <dbReference type="ARBA" id="ARBA00022777"/>
    </source>
</evidence>
<keyword evidence="3 9" id="KW-0597">Phosphoprotein</keyword>
<dbReference type="InterPro" id="IPR036097">
    <property type="entry name" value="HisK_dim/P_sf"/>
</dbReference>
<reference evidence="15" key="1">
    <citation type="journal article" date="2019" name="Int. J. Syst. Evol. Microbiol.">
        <title>The Global Catalogue of Microorganisms (GCM) 10K type strain sequencing project: providing services to taxonomists for standard genome sequencing and annotation.</title>
        <authorList>
            <consortium name="The Broad Institute Genomics Platform"/>
            <consortium name="The Broad Institute Genome Sequencing Center for Infectious Disease"/>
            <person name="Wu L."/>
            <person name="Ma J."/>
        </authorList>
    </citation>
    <scope>NUCLEOTIDE SEQUENCE [LARGE SCALE GENOMIC DNA]</scope>
    <source>
        <strain evidence="15">Q85</strain>
    </source>
</reference>
<dbReference type="Pfam" id="PF00072">
    <property type="entry name" value="Response_reg"/>
    <property type="match status" value="1"/>
</dbReference>
<keyword evidence="6" id="KW-0418">Kinase</keyword>
<dbReference type="PROSITE" id="PS50109">
    <property type="entry name" value="HIS_KIN"/>
    <property type="match status" value="1"/>
</dbReference>
<dbReference type="SMART" id="SM00387">
    <property type="entry name" value="HATPase_c"/>
    <property type="match status" value="1"/>
</dbReference>
<dbReference type="SMART" id="SM00448">
    <property type="entry name" value="REC"/>
    <property type="match status" value="1"/>
</dbReference>
<dbReference type="SUPFAM" id="SSF47384">
    <property type="entry name" value="Homodimeric domain of signal transducing histidine kinase"/>
    <property type="match status" value="1"/>
</dbReference>
<comment type="caution">
    <text evidence="14">The sequence shown here is derived from an EMBL/GenBank/DDBJ whole genome shotgun (WGS) entry which is preliminary data.</text>
</comment>
<dbReference type="InterPro" id="IPR004358">
    <property type="entry name" value="Sig_transdc_His_kin-like_C"/>
</dbReference>
<organism evidence="14 15">
    <name type="scientific">Sphingomonas floccifaciens</name>
    <dbReference type="NCBI Taxonomy" id="1844115"/>
    <lineage>
        <taxon>Bacteria</taxon>
        <taxon>Pseudomonadati</taxon>
        <taxon>Pseudomonadota</taxon>
        <taxon>Alphaproteobacteria</taxon>
        <taxon>Sphingomonadales</taxon>
        <taxon>Sphingomonadaceae</taxon>
        <taxon>Sphingomonas</taxon>
    </lineage>
</organism>
<dbReference type="InterPro" id="IPR011006">
    <property type="entry name" value="CheY-like_superfamily"/>
</dbReference>
<evidence type="ECO:0000256" key="3">
    <source>
        <dbReference type="ARBA" id="ARBA00022553"/>
    </source>
</evidence>
<dbReference type="Pfam" id="PF02518">
    <property type="entry name" value="HATPase_c"/>
    <property type="match status" value="1"/>
</dbReference>
<dbReference type="CDD" id="cd00082">
    <property type="entry name" value="HisKA"/>
    <property type="match status" value="1"/>
</dbReference>
<dbReference type="InterPro" id="IPR036890">
    <property type="entry name" value="HATPase_C_sf"/>
</dbReference>
<dbReference type="SUPFAM" id="SSF55874">
    <property type="entry name" value="ATPase domain of HSP90 chaperone/DNA topoisomerase II/histidine kinase"/>
    <property type="match status" value="1"/>
</dbReference>
<protein>
    <recommendedName>
        <fullName evidence="2">histidine kinase</fullName>
        <ecNumber evidence="2">2.7.13.3</ecNumber>
    </recommendedName>
</protein>
<dbReference type="Pfam" id="PF08447">
    <property type="entry name" value="PAS_3"/>
    <property type="match status" value="1"/>
</dbReference>
<comment type="catalytic activity">
    <reaction evidence="1">
        <text>ATP + protein L-histidine = ADP + protein N-phospho-L-histidine.</text>
        <dbReference type="EC" id="2.7.13.3"/>
    </reaction>
</comment>
<evidence type="ECO:0000256" key="9">
    <source>
        <dbReference type="PROSITE-ProRule" id="PRU00169"/>
    </source>
</evidence>
<dbReference type="InterPro" id="IPR035965">
    <property type="entry name" value="PAS-like_dom_sf"/>
</dbReference>
<dbReference type="Gene3D" id="3.40.50.2300">
    <property type="match status" value="1"/>
</dbReference>
<evidence type="ECO:0000256" key="7">
    <source>
        <dbReference type="ARBA" id="ARBA00022840"/>
    </source>
</evidence>
<evidence type="ECO:0000259" key="11">
    <source>
        <dbReference type="PROSITE" id="PS50109"/>
    </source>
</evidence>
<dbReference type="SMART" id="SM00388">
    <property type="entry name" value="HisKA"/>
    <property type="match status" value="1"/>
</dbReference>
<feature type="modified residue" description="4-aspartylphosphate" evidence="9">
    <location>
        <position position="424"/>
    </location>
</feature>
<dbReference type="InterPro" id="IPR003661">
    <property type="entry name" value="HisK_dim/P_dom"/>
</dbReference>
<evidence type="ECO:0000313" key="14">
    <source>
        <dbReference type="EMBL" id="MFD1787559.1"/>
    </source>
</evidence>
<dbReference type="SUPFAM" id="SSF55785">
    <property type="entry name" value="PYP-like sensor domain (PAS domain)"/>
    <property type="match status" value="1"/>
</dbReference>
<evidence type="ECO:0000256" key="8">
    <source>
        <dbReference type="ARBA" id="ARBA00023012"/>
    </source>
</evidence>
<proteinExistence type="predicted"/>
<dbReference type="PROSITE" id="PS50110">
    <property type="entry name" value="RESPONSE_REGULATORY"/>
    <property type="match status" value="1"/>
</dbReference>
<evidence type="ECO:0000256" key="10">
    <source>
        <dbReference type="SAM" id="Coils"/>
    </source>
</evidence>
<dbReference type="Gene3D" id="1.10.287.130">
    <property type="match status" value="1"/>
</dbReference>
<dbReference type="Gene3D" id="3.30.450.20">
    <property type="entry name" value="PAS domain"/>
    <property type="match status" value="1"/>
</dbReference>
<dbReference type="InterPro" id="IPR001789">
    <property type="entry name" value="Sig_transdc_resp-reg_receiver"/>
</dbReference>
<evidence type="ECO:0000313" key="15">
    <source>
        <dbReference type="Proteomes" id="UP001597283"/>
    </source>
</evidence>
<evidence type="ECO:0000256" key="2">
    <source>
        <dbReference type="ARBA" id="ARBA00012438"/>
    </source>
</evidence>
<evidence type="ECO:0000259" key="12">
    <source>
        <dbReference type="PROSITE" id="PS50110"/>
    </source>
</evidence>
<evidence type="ECO:0000256" key="4">
    <source>
        <dbReference type="ARBA" id="ARBA00022679"/>
    </source>
</evidence>
<accession>A0ABW4NDB7</accession>
<dbReference type="Pfam" id="PF00512">
    <property type="entry name" value="HisKA"/>
    <property type="match status" value="1"/>
</dbReference>
<dbReference type="PANTHER" id="PTHR43065:SF46">
    <property type="entry name" value="C4-DICARBOXYLATE TRANSPORT SENSOR PROTEIN DCTB"/>
    <property type="match status" value="1"/>
</dbReference>
<keyword evidence="7 14" id="KW-0067">ATP-binding</keyword>
<name>A0ABW4NDB7_9SPHN</name>
<dbReference type="RefSeq" id="WP_380939930.1">
    <property type="nucleotide sequence ID" value="NZ_JBHUFC010000003.1"/>
</dbReference>
<sequence length="488" mass="52122">MFGIAPDTPVTLADFYDGLHPEDREATAKAFAAATDPAQRTLYDVEYRTIGRADGMVRWVAAKGRGIFDEQGRCVRVAGTALEITARREAQDALRELNATLEARINAAIREREEAQDALRQSQKMEAMGQLTGGVAHDFNNLLTPIVGSLDMLQRKGIGSEREQRLIAGAAQSAERARTLVQRLLAFARRQPLQPVPVDVAALVKGMADLVASTTGPQIKVVVDAPTELPPAKADPNQLEMAILNLAVNARDAMPDGGTLRISASRESIRTAHPSGLPTGHYLRLSVADTGLGMDDETLAKAVEPFFSTKGIGKGTGLGLSMVHGLASQLGGALTITSRPGLGTNVDLWLPQSAVRAEDGRIPDDVPPTTASGTALLVDDEALVRMSTADMLSDLGYDVVEAESGEEAVRIVAAGRHIDLLVTDHLMPGLSGTDLIQRVQALRPEVPALLVSGYSEMEALDVSVPRLTKPYRKDELAACLRRIARSAN</sequence>
<dbReference type="InterPro" id="IPR003594">
    <property type="entry name" value="HATPase_dom"/>
</dbReference>
<keyword evidence="15" id="KW-1185">Reference proteome</keyword>
<dbReference type="PROSITE" id="PS50113">
    <property type="entry name" value="PAC"/>
    <property type="match status" value="1"/>
</dbReference>
<dbReference type="PANTHER" id="PTHR43065">
    <property type="entry name" value="SENSOR HISTIDINE KINASE"/>
    <property type="match status" value="1"/>
</dbReference>
<dbReference type="InterPro" id="IPR000014">
    <property type="entry name" value="PAS"/>
</dbReference>
<dbReference type="GO" id="GO:0005524">
    <property type="term" value="F:ATP binding"/>
    <property type="evidence" value="ECO:0007669"/>
    <property type="project" value="UniProtKB-KW"/>
</dbReference>
<feature type="domain" description="Response regulatory" evidence="12">
    <location>
        <begin position="374"/>
        <end position="484"/>
    </location>
</feature>
<keyword evidence="8" id="KW-0902">Two-component regulatory system</keyword>
<dbReference type="Proteomes" id="UP001597283">
    <property type="component" value="Unassembled WGS sequence"/>
</dbReference>
<dbReference type="EC" id="2.7.13.3" evidence="2"/>
<dbReference type="InterPro" id="IPR005467">
    <property type="entry name" value="His_kinase_dom"/>
</dbReference>
<dbReference type="InterPro" id="IPR013655">
    <property type="entry name" value="PAS_fold_3"/>
</dbReference>
<feature type="coiled-coil region" evidence="10">
    <location>
        <begin position="87"/>
        <end position="125"/>
    </location>
</feature>
<dbReference type="InterPro" id="IPR000700">
    <property type="entry name" value="PAS-assoc_C"/>
</dbReference>
<dbReference type="NCBIfam" id="TIGR00229">
    <property type="entry name" value="sensory_box"/>
    <property type="match status" value="1"/>
</dbReference>
<feature type="domain" description="Histidine kinase" evidence="11">
    <location>
        <begin position="134"/>
        <end position="354"/>
    </location>
</feature>